<evidence type="ECO:0000313" key="2">
    <source>
        <dbReference type="Proteomes" id="UP000076871"/>
    </source>
</evidence>
<dbReference type="Proteomes" id="UP000076871">
    <property type="component" value="Unassembled WGS sequence"/>
</dbReference>
<organism evidence="1 2">
    <name type="scientific">Laetiporus sulphureus 93-53</name>
    <dbReference type="NCBI Taxonomy" id="1314785"/>
    <lineage>
        <taxon>Eukaryota</taxon>
        <taxon>Fungi</taxon>
        <taxon>Dikarya</taxon>
        <taxon>Basidiomycota</taxon>
        <taxon>Agaricomycotina</taxon>
        <taxon>Agaricomycetes</taxon>
        <taxon>Polyporales</taxon>
        <taxon>Laetiporus</taxon>
    </lineage>
</organism>
<evidence type="ECO:0000313" key="1">
    <source>
        <dbReference type="EMBL" id="KZT10338.1"/>
    </source>
</evidence>
<dbReference type="EMBL" id="KV427609">
    <property type="protein sequence ID" value="KZT10338.1"/>
    <property type="molecule type" value="Genomic_DNA"/>
</dbReference>
<dbReference type="AlphaFoldDB" id="A0A165GH32"/>
<accession>A0A165GH32</accession>
<dbReference type="InParanoid" id="A0A165GH32"/>
<name>A0A165GH32_9APHY</name>
<keyword evidence="2" id="KW-1185">Reference proteome</keyword>
<dbReference type="GeneID" id="63823872"/>
<gene>
    <name evidence="1" type="ORF">LAESUDRAFT_711547</name>
</gene>
<dbReference type="RefSeq" id="XP_040768078.1">
    <property type="nucleotide sequence ID" value="XM_040906843.1"/>
</dbReference>
<protein>
    <submittedName>
        <fullName evidence="1">Uncharacterized protein</fullName>
    </submittedName>
</protein>
<proteinExistence type="predicted"/>
<sequence>MGALYNFHSSIPLYHLMFHSSPPHAMSSAATTQAFTIPVLDHMIIVPIVDQYIIQTVRELVASICLEHGTFPEWRMPLTPLVMAEFWTISDQLAPLIMMARAHTGASHQVLGGENHRGPPVPPGVAEFYHLVPILGACTPSCTFKPCPCHEDAHPWFLKVPSHTSTQGVSAKVTTAIHPPARTSAAAAEGPFTCTGPTPRNPHLEEVMLRIEEPPREMQSISMFDEAFQYTELEDYSTEDDTELKLCSPSPVPPAFVSLLILSLHHIPGVPSTAVQLTAARRSKSKIIAEYQSAHTATTQVSGLVSIGHCAMFASPAQAEGPSTTIPHLRLRPAIQATSTQLRGTAAQIAAKKLHLTAHLPPPPFILVSGLDGPLHKHIDIYPLMCTLATTYAEVCATPSLAILMGWPLYSPDPATRDALPELLDPANHQLNEYIKEPAPAHK</sequence>
<reference evidence="1 2" key="1">
    <citation type="journal article" date="2016" name="Mol. Biol. Evol.">
        <title>Comparative Genomics of Early-Diverging Mushroom-Forming Fungi Provides Insights into the Origins of Lignocellulose Decay Capabilities.</title>
        <authorList>
            <person name="Nagy L.G."/>
            <person name="Riley R."/>
            <person name="Tritt A."/>
            <person name="Adam C."/>
            <person name="Daum C."/>
            <person name="Floudas D."/>
            <person name="Sun H."/>
            <person name="Yadav J.S."/>
            <person name="Pangilinan J."/>
            <person name="Larsson K.H."/>
            <person name="Matsuura K."/>
            <person name="Barry K."/>
            <person name="Labutti K."/>
            <person name="Kuo R."/>
            <person name="Ohm R.A."/>
            <person name="Bhattacharya S.S."/>
            <person name="Shirouzu T."/>
            <person name="Yoshinaga Y."/>
            <person name="Martin F.M."/>
            <person name="Grigoriev I.V."/>
            <person name="Hibbett D.S."/>
        </authorList>
    </citation>
    <scope>NUCLEOTIDE SEQUENCE [LARGE SCALE GENOMIC DNA]</scope>
    <source>
        <strain evidence="1 2">93-53</strain>
    </source>
</reference>